<feature type="compositionally biased region" description="Low complexity" evidence="1">
    <location>
        <begin position="364"/>
        <end position="373"/>
    </location>
</feature>
<dbReference type="Proteomes" id="UP001595834">
    <property type="component" value="Unassembled WGS sequence"/>
</dbReference>
<dbReference type="InterPro" id="IPR047763">
    <property type="entry name" value="PG_bind_dom_phiBT1-type"/>
</dbReference>
<dbReference type="NCBIfam" id="NF038080">
    <property type="entry name" value="PG_bind_siph"/>
    <property type="match status" value="2"/>
</dbReference>
<keyword evidence="3" id="KW-1185">Reference proteome</keyword>
<proteinExistence type="predicted"/>
<dbReference type="InterPro" id="IPR036365">
    <property type="entry name" value="PGBD-like_sf"/>
</dbReference>
<feature type="region of interest" description="Disordered" evidence="1">
    <location>
        <begin position="78"/>
        <end position="108"/>
    </location>
</feature>
<reference evidence="3" key="1">
    <citation type="journal article" date="2019" name="Int. J. Syst. Evol. Microbiol.">
        <title>The Global Catalogue of Microorganisms (GCM) 10K type strain sequencing project: providing services to taxonomists for standard genome sequencing and annotation.</title>
        <authorList>
            <consortium name="The Broad Institute Genomics Platform"/>
            <consortium name="The Broad Institute Genome Sequencing Center for Infectious Disease"/>
            <person name="Wu L."/>
            <person name="Ma J."/>
        </authorList>
    </citation>
    <scope>NUCLEOTIDE SEQUENCE [LARGE SCALE GENOMIC DNA]</scope>
    <source>
        <strain evidence="3">CCM 7224</strain>
    </source>
</reference>
<dbReference type="SUPFAM" id="SSF47090">
    <property type="entry name" value="PGBD-like"/>
    <property type="match status" value="2"/>
</dbReference>
<dbReference type="Gene3D" id="3.90.1720.10">
    <property type="entry name" value="endopeptidase domain like (from Nostoc punctiforme)"/>
    <property type="match status" value="1"/>
</dbReference>
<organism evidence="2 3">
    <name type="scientific">Streptomyces mauvecolor</name>
    <dbReference type="NCBI Taxonomy" id="58345"/>
    <lineage>
        <taxon>Bacteria</taxon>
        <taxon>Bacillati</taxon>
        <taxon>Actinomycetota</taxon>
        <taxon>Actinomycetes</taxon>
        <taxon>Kitasatosporales</taxon>
        <taxon>Streptomycetaceae</taxon>
        <taxon>Streptomyces</taxon>
    </lineage>
</organism>
<feature type="compositionally biased region" description="Low complexity" evidence="1">
    <location>
        <begin position="417"/>
        <end position="454"/>
    </location>
</feature>
<dbReference type="RefSeq" id="WP_344378935.1">
    <property type="nucleotide sequence ID" value="NZ_BAAASQ010000023.1"/>
</dbReference>
<gene>
    <name evidence="2" type="ORF">ACFPFX_15585</name>
</gene>
<evidence type="ECO:0000313" key="2">
    <source>
        <dbReference type="EMBL" id="MFC4957706.1"/>
    </source>
</evidence>
<name>A0ABV9UPV5_9ACTN</name>
<accession>A0ABV9UPV5</accession>
<feature type="region of interest" description="Disordered" evidence="1">
    <location>
        <begin position="331"/>
        <end position="454"/>
    </location>
</feature>
<sequence>MKASASGPVFEDYEPAGECGCPGCADRRRLRLLPVRDGGHPAASGGARRALVAATAASVVLGGSGPAAAVPVPLPGGPGANLAADPGPPTEQGGPSGLHGAPGQPAHGPVKLRPITRAEIINRAKTWVAASVPYNMEAYWTDGYRQDCSGYVSMAWNLGTNEWTGSLDEFAVRTTRDALQPGDILLFHNPSNPNKGSHVVIFGGWTDHTHNYYTAYEQTPPRTRKQATPYAYWKNSAKYVPFRYKSVAGGGGGAAAAEPGTQPGTQPGTELQSLAFPGAAKFGPGADNSYVTRLGQMLVLRGGSRFYSEGPGPRWTSSDLNATRAFQEAQGWSGAEADGIPGPQTWALLVQGGGKDIPPVEGQAPAKPSAAVPAPVPVPAKPEVPAKPPAPAQDPVSVPAPVPSPAQAPVPAPVPVPAQASTPAPAQASNTVPAQAPALAPAPATASAPGGSQAMRPAYPGMRYFRPGQNSPYVTQLGRQLVKKGFGRYYTAGPGPRWSEEDRRNVEAFQRAQGWSGAEADGYPGPETWRRLFA</sequence>
<feature type="compositionally biased region" description="Pro residues" evidence="1">
    <location>
        <begin position="374"/>
        <end position="416"/>
    </location>
</feature>
<dbReference type="InterPro" id="IPR038765">
    <property type="entry name" value="Papain-like_cys_pep_sf"/>
</dbReference>
<dbReference type="Gene3D" id="1.10.101.10">
    <property type="entry name" value="PGBD-like superfamily/PGBD"/>
    <property type="match status" value="2"/>
</dbReference>
<dbReference type="SUPFAM" id="SSF54001">
    <property type="entry name" value="Cysteine proteinases"/>
    <property type="match status" value="1"/>
</dbReference>
<protein>
    <submittedName>
        <fullName evidence="2">Peptidoglycan-binding protein</fullName>
    </submittedName>
</protein>
<dbReference type="InterPro" id="IPR036366">
    <property type="entry name" value="PGBDSf"/>
</dbReference>
<comment type="caution">
    <text evidence="2">The sequence shown here is derived from an EMBL/GenBank/DDBJ whole genome shotgun (WGS) entry which is preliminary data.</text>
</comment>
<evidence type="ECO:0000313" key="3">
    <source>
        <dbReference type="Proteomes" id="UP001595834"/>
    </source>
</evidence>
<evidence type="ECO:0000256" key="1">
    <source>
        <dbReference type="SAM" id="MobiDB-lite"/>
    </source>
</evidence>
<dbReference type="EMBL" id="JBHSIZ010000016">
    <property type="protein sequence ID" value="MFC4957706.1"/>
    <property type="molecule type" value="Genomic_DNA"/>
</dbReference>